<dbReference type="AlphaFoldDB" id="A0A0C3H6C4"/>
<reference evidence="2" key="2">
    <citation type="submission" date="2015-01" db="EMBL/GenBank/DDBJ databases">
        <title>Evolutionary Origins and Diversification of the Mycorrhizal Mutualists.</title>
        <authorList>
            <consortium name="DOE Joint Genome Institute"/>
            <consortium name="Mycorrhizal Genomics Consortium"/>
            <person name="Kohler A."/>
            <person name="Kuo A."/>
            <person name="Nagy L.G."/>
            <person name="Floudas D."/>
            <person name="Copeland A."/>
            <person name="Barry K.W."/>
            <person name="Cichocki N."/>
            <person name="Veneault-Fourrey C."/>
            <person name="LaButti K."/>
            <person name="Lindquist E.A."/>
            <person name="Lipzen A."/>
            <person name="Lundell T."/>
            <person name="Morin E."/>
            <person name="Murat C."/>
            <person name="Riley R."/>
            <person name="Ohm R."/>
            <person name="Sun H."/>
            <person name="Tunlid A."/>
            <person name="Henrissat B."/>
            <person name="Grigoriev I.V."/>
            <person name="Hibbett D.S."/>
            <person name="Martin F."/>
        </authorList>
    </citation>
    <scope>NUCLEOTIDE SEQUENCE [LARGE SCALE GENOMIC DNA]</scope>
    <source>
        <strain evidence="2">Zn</strain>
    </source>
</reference>
<reference evidence="1 2" key="1">
    <citation type="submission" date="2014-04" db="EMBL/GenBank/DDBJ databases">
        <authorList>
            <consortium name="DOE Joint Genome Institute"/>
            <person name="Kuo A."/>
            <person name="Martino E."/>
            <person name="Perotto S."/>
            <person name="Kohler A."/>
            <person name="Nagy L.G."/>
            <person name="Floudas D."/>
            <person name="Copeland A."/>
            <person name="Barry K.W."/>
            <person name="Cichocki N."/>
            <person name="Veneault-Fourrey C."/>
            <person name="LaButti K."/>
            <person name="Lindquist E.A."/>
            <person name="Lipzen A."/>
            <person name="Lundell T."/>
            <person name="Morin E."/>
            <person name="Murat C."/>
            <person name="Sun H."/>
            <person name="Tunlid A."/>
            <person name="Henrissat B."/>
            <person name="Grigoriev I.V."/>
            <person name="Hibbett D.S."/>
            <person name="Martin F."/>
            <person name="Nordberg H.P."/>
            <person name="Cantor M.N."/>
            <person name="Hua S.X."/>
        </authorList>
    </citation>
    <scope>NUCLEOTIDE SEQUENCE [LARGE SCALE GENOMIC DNA]</scope>
    <source>
        <strain evidence="1 2">Zn</strain>
    </source>
</reference>
<proteinExistence type="predicted"/>
<evidence type="ECO:0000313" key="2">
    <source>
        <dbReference type="Proteomes" id="UP000054321"/>
    </source>
</evidence>
<dbReference type="EMBL" id="KN832873">
    <property type="protein sequence ID" value="KIN03716.1"/>
    <property type="molecule type" value="Genomic_DNA"/>
</dbReference>
<keyword evidence="2" id="KW-1185">Reference proteome</keyword>
<sequence length="158" mass="17803">MSSRLYVNVDCVEHREISCHPSSSSSFLSVSLRLETYCKTDVSRWASIMVIRRRVEWERNTSSRFDAHDVHRRAGEGQRAWGSVARPCGLIAAGRRVREASCEGDWYNMMYHMRQSAPADMPDAHDAGGGRKAPVQHRVDQAVACMPPMDPPDADDLK</sequence>
<name>A0A0C3H6C4_OIDMZ</name>
<dbReference type="Proteomes" id="UP000054321">
    <property type="component" value="Unassembled WGS sequence"/>
</dbReference>
<gene>
    <name evidence="1" type="ORF">OIDMADRAFT_51662</name>
</gene>
<accession>A0A0C3H6C4</accession>
<protein>
    <submittedName>
        <fullName evidence="1">Uncharacterized protein</fullName>
    </submittedName>
</protein>
<dbReference type="InParanoid" id="A0A0C3H6C4"/>
<dbReference type="HOGENOM" id="CLU_1669916_0_0_1"/>
<evidence type="ECO:0000313" key="1">
    <source>
        <dbReference type="EMBL" id="KIN03716.1"/>
    </source>
</evidence>
<organism evidence="1 2">
    <name type="scientific">Oidiodendron maius (strain Zn)</name>
    <dbReference type="NCBI Taxonomy" id="913774"/>
    <lineage>
        <taxon>Eukaryota</taxon>
        <taxon>Fungi</taxon>
        <taxon>Dikarya</taxon>
        <taxon>Ascomycota</taxon>
        <taxon>Pezizomycotina</taxon>
        <taxon>Leotiomycetes</taxon>
        <taxon>Leotiomycetes incertae sedis</taxon>
        <taxon>Myxotrichaceae</taxon>
        <taxon>Oidiodendron</taxon>
    </lineage>
</organism>